<organism evidence="2 3">
    <name type="scientific">Desulfocucumis palustris</name>
    <dbReference type="NCBI Taxonomy" id="1898651"/>
    <lineage>
        <taxon>Bacteria</taxon>
        <taxon>Bacillati</taxon>
        <taxon>Bacillota</taxon>
        <taxon>Clostridia</taxon>
        <taxon>Eubacteriales</taxon>
        <taxon>Desulfocucumaceae</taxon>
        <taxon>Desulfocucumis</taxon>
    </lineage>
</organism>
<protein>
    <recommendedName>
        <fullName evidence="1">DUF2344 domain-containing protein</fullName>
    </recommendedName>
</protein>
<proteinExistence type="predicted"/>
<name>A0A2L2XKR2_9FIRM</name>
<dbReference type="EMBL" id="BFAV01000153">
    <property type="protein sequence ID" value="GBF34876.1"/>
    <property type="molecule type" value="Genomic_DNA"/>
</dbReference>
<sequence length="236" mass="26043">MTHYGICYSKEGPARFISHLDMVRTFERAIRRAGLPVAFSQGFNPHPKFSFGCPLPVGIPGREEYMEIELVSELSPAEIEEKLNLALPGGIAVLRSFRMVDNAPAIMALIDSARYKVQIDFQPEIDFGRIASCISHFLSLPGVSVVRKSKDGKEKYCDIRKGIFRLELESLQENSAVLEMVIKTGSTGNIRPDEVVSAFTGHCGLPVAEYGVYISREALYGPGGSSLESVLQKKEE</sequence>
<dbReference type="AlphaFoldDB" id="A0A2L2XKR2"/>
<gene>
    <name evidence="2" type="ORF">DCCM_3996</name>
</gene>
<dbReference type="NCBIfam" id="TIGR03936">
    <property type="entry name" value="sam_1_link_chp"/>
    <property type="match status" value="1"/>
</dbReference>
<evidence type="ECO:0000313" key="2">
    <source>
        <dbReference type="EMBL" id="GBF34876.1"/>
    </source>
</evidence>
<reference evidence="3" key="1">
    <citation type="submission" date="2018-02" db="EMBL/GenBank/DDBJ databases">
        <title>Genome sequence of Desulfocucumis palustris strain NAW-5.</title>
        <authorList>
            <person name="Watanabe M."/>
            <person name="Kojima H."/>
            <person name="Fukui M."/>
        </authorList>
    </citation>
    <scope>NUCLEOTIDE SEQUENCE [LARGE SCALE GENOMIC DNA]</scope>
    <source>
        <strain evidence="3">NAW-5</strain>
    </source>
</reference>
<dbReference type="InterPro" id="IPR018768">
    <property type="entry name" value="DUF2344"/>
</dbReference>
<dbReference type="Proteomes" id="UP000239549">
    <property type="component" value="Unassembled WGS sequence"/>
</dbReference>
<evidence type="ECO:0000259" key="1">
    <source>
        <dbReference type="Pfam" id="PF10105"/>
    </source>
</evidence>
<feature type="domain" description="DUF2344" evidence="1">
    <location>
        <begin position="5"/>
        <end position="192"/>
    </location>
</feature>
<evidence type="ECO:0000313" key="3">
    <source>
        <dbReference type="Proteomes" id="UP000239549"/>
    </source>
</evidence>
<accession>A0A2L2XKR2</accession>
<dbReference type="Pfam" id="PF10105">
    <property type="entry name" value="DUF2344"/>
    <property type="match status" value="1"/>
</dbReference>
<comment type="caution">
    <text evidence="2">The sequence shown here is derived from an EMBL/GenBank/DDBJ whole genome shotgun (WGS) entry which is preliminary data.</text>
</comment>
<keyword evidence="3" id="KW-1185">Reference proteome</keyword>
<dbReference type="RefSeq" id="WP_165792173.1">
    <property type="nucleotide sequence ID" value="NZ_BFAV01000153.1"/>
</dbReference>